<sequence>MPAPDMSADVEWEALKSERDSLRTATDAAREEWRKKAAAVAEPKWTATQLVEFPRSLPAGWHWQRQAHSGTITRRDTPLAQWPEILALLARLEQTPGLTVVKVEIQADGTGGDRHFAVITVEVRIAVETNGNPERAAFLRPLPVYPMLLRLHRRLVATTRTFESKLIHINGLSGSTPQKNIGLRE</sequence>
<evidence type="ECO:0000313" key="2">
    <source>
        <dbReference type="Proteomes" id="UP000078486"/>
    </source>
</evidence>
<protein>
    <submittedName>
        <fullName evidence="1">Uncharacterized protein</fullName>
    </submittedName>
</protein>
<organism evidence="1 2">
    <name type="scientific">Termitidicoccus mucosus</name>
    <dbReference type="NCBI Taxonomy" id="1184151"/>
    <lineage>
        <taxon>Bacteria</taxon>
        <taxon>Pseudomonadati</taxon>
        <taxon>Verrucomicrobiota</taxon>
        <taxon>Opitutia</taxon>
        <taxon>Opitutales</taxon>
        <taxon>Opitutaceae</taxon>
        <taxon>Termitidicoccus</taxon>
    </lineage>
</organism>
<reference evidence="1 2" key="1">
    <citation type="submission" date="2016-01" db="EMBL/GenBank/DDBJ databases">
        <title>High potential of lignocellulose degradation of a new Verrucomicrobia species.</title>
        <authorList>
            <person name="Wang Y."/>
            <person name="Shi Y."/>
            <person name="Qiu Z."/>
            <person name="Liu S."/>
            <person name="Yang H."/>
        </authorList>
    </citation>
    <scope>NUCLEOTIDE SEQUENCE [LARGE SCALE GENOMIC DNA]</scope>
    <source>
        <strain evidence="1 2">TSB47</strain>
    </source>
</reference>
<dbReference type="AlphaFoldDB" id="A0A178IMC4"/>
<comment type="caution">
    <text evidence="1">The sequence shown here is derived from an EMBL/GenBank/DDBJ whole genome shotgun (WGS) entry which is preliminary data.</text>
</comment>
<keyword evidence="2" id="KW-1185">Reference proteome</keyword>
<accession>A0A178IMC4</accession>
<name>A0A178IMC4_9BACT</name>
<proteinExistence type="predicted"/>
<evidence type="ECO:0000313" key="1">
    <source>
        <dbReference type="EMBL" id="OAM91020.1"/>
    </source>
</evidence>
<dbReference type="EMBL" id="LRRQ01000042">
    <property type="protein sequence ID" value="OAM91020.1"/>
    <property type="molecule type" value="Genomic_DNA"/>
</dbReference>
<gene>
    <name evidence="1" type="ORF">AW736_05130</name>
</gene>
<dbReference type="Proteomes" id="UP000078486">
    <property type="component" value="Unassembled WGS sequence"/>
</dbReference>